<dbReference type="InterPro" id="IPR050624">
    <property type="entry name" value="HTH-type_Tx_Regulator"/>
</dbReference>
<proteinExistence type="predicted"/>
<dbReference type="Gene3D" id="1.10.357.10">
    <property type="entry name" value="Tetracycline Repressor, domain 2"/>
    <property type="match status" value="1"/>
</dbReference>
<dbReference type="SUPFAM" id="SSF46689">
    <property type="entry name" value="Homeodomain-like"/>
    <property type="match status" value="1"/>
</dbReference>
<protein>
    <submittedName>
        <fullName evidence="4">AcrR family transcriptional regulator</fullName>
    </submittedName>
</protein>
<evidence type="ECO:0000259" key="3">
    <source>
        <dbReference type="PROSITE" id="PS50977"/>
    </source>
</evidence>
<keyword evidence="1 2" id="KW-0238">DNA-binding</keyword>
<dbReference type="PANTHER" id="PTHR43479:SF11">
    <property type="entry name" value="ACREF_ENVCD OPERON REPRESSOR-RELATED"/>
    <property type="match status" value="1"/>
</dbReference>
<feature type="domain" description="HTH tetR-type" evidence="3">
    <location>
        <begin position="8"/>
        <end position="69"/>
    </location>
</feature>
<feature type="DNA-binding region" description="H-T-H motif" evidence="2">
    <location>
        <begin position="32"/>
        <end position="51"/>
    </location>
</feature>
<accession>A0ABS4FQ31</accession>
<dbReference type="InterPro" id="IPR001647">
    <property type="entry name" value="HTH_TetR"/>
</dbReference>
<evidence type="ECO:0000313" key="5">
    <source>
        <dbReference type="Proteomes" id="UP001519272"/>
    </source>
</evidence>
<dbReference type="Proteomes" id="UP001519272">
    <property type="component" value="Unassembled WGS sequence"/>
</dbReference>
<name>A0ABS4FQ31_9BACL</name>
<dbReference type="PANTHER" id="PTHR43479">
    <property type="entry name" value="ACREF/ENVCD OPERON REPRESSOR-RELATED"/>
    <property type="match status" value="1"/>
</dbReference>
<dbReference type="InterPro" id="IPR009057">
    <property type="entry name" value="Homeodomain-like_sf"/>
</dbReference>
<dbReference type="PROSITE" id="PS50977">
    <property type="entry name" value="HTH_TETR_2"/>
    <property type="match status" value="1"/>
</dbReference>
<evidence type="ECO:0000313" key="4">
    <source>
        <dbReference type="EMBL" id="MBP1904484.1"/>
    </source>
</evidence>
<keyword evidence="5" id="KW-1185">Reference proteome</keyword>
<dbReference type="RefSeq" id="WP_210088145.1">
    <property type="nucleotide sequence ID" value="NZ_JAGGKG010000003.1"/>
</dbReference>
<evidence type="ECO:0000256" key="1">
    <source>
        <dbReference type="ARBA" id="ARBA00023125"/>
    </source>
</evidence>
<reference evidence="4 5" key="1">
    <citation type="submission" date="2021-03" db="EMBL/GenBank/DDBJ databases">
        <title>Genomic Encyclopedia of Type Strains, Phase IV (KMG-IV): sequencing the most valuable type-strain genomes for metagenomic binning, comparative biology and taxonomic classification.</title>
        <authorList>
            <person name="Goeker M."/>
        </authorList>
    </citation>
    <scope>NUCLEOTIDE SEQUENCE [LARGE SCALE GENOMIC DNA]</scope>
    <source>
        <strain evidence="4 5">DSM 14349</strain>
    </source>
</reference>
<organism evidence="4 5">
    <name type="scientific">Paenibacillus turicensis</name>
    <dbReference type="NCBI Taxonomy" id="160487"/>
    <lineage>
        <taxon>Bacteria</taxon>
        <taxon>Bacillati</taxon>
        <taxon>Bacillota</taxon>
        <taxon>Bacilli</taxon>
        <taxon>Bacillales</taxon>
        <taxon>Paenibacillaceae</taxon>
        <taxon>Paenibacillus</taxon>
    </lineage>
</organism>
<comment type="caution">
    <text evidence="4">The sequence shown here is derived from an EMBL/GenBank/DDBJ whole genome shotgun (WGS) entry which is preliminary data.</text>
</comment>
<dbReference type="Pfam" id="PF00440">
    <property type="entry name" value="TetR_N"/>
    <property type="match status" value="1"/>
</dbReference>
<dbReference type="EMBL" id="JAGGKG010000003">
    <property type="protein sequence ID" value="MBP1904484.1"/>
    <property type="molecule type" value="Genomic_DNA"/>
</dbReference>
<sequence length="214" mass="23622">MGKKYTAKEAKNLILDTAAVLFTNKGYEHTSISDIVAGLDGLTRGAVYHHFDSKYDIIVGIAKRLIPEKELLDSIDQRDDLTGLAKIQNLLLEAMFNDDIAKSTAISLALLHDATFTSIYNTQLCQVLGPKIESYIEAGNEDGSINVPQPKQMAEMIILLTSTWFIQSLFVTTADTFFEKLKAAQYVLRKSGVDVLSEDVYLTIVNKLSQAAAK</sequence>
<gene>
    <name evidence="4" type="ORF">J2Z32_001101</name>
</gene>
<evidence type="ECO:0000256" key="2">
    <source>
        <dbReference type="PROSITE-ProRule" id="PRU00335"/>
    </source>
</evidence>